<evidence type="ECO:0000256" key="1">
    <source>
        <dbReference type="ARBA" id="ARBA00004196"/>
    </source>
</evidence>
<evidence type="ECO:0000256" key="2">
    <source>
        <dbReference type="ARBA" id="ARBA00009477"/>
    </source>
</evidence>
<dbReference type="RefSeq" id="WP_206559984.1">
    <property type="nucleotide sequence ID" value="NZ_JAFKCZ010000005.1"/>
</dbReference>
<dbReference type="Gene3D" id="2.40.30.170">
    <property type="match status" value="1"/>
</dbReference>
<dbReference type="SUPFAM" id="SSF111369">
    <property type="entry name" value="HlyD-like secretion proteins"/>
    <property type="match status" value="1"/>
</dbReference>
<dbReference type="PANTHER" id="PTHR30386">
    <property type="entry name" value="MEMBRANE FUSION SUBUNIT OF EMRAB-TOLC MULTIDRUG EFFLUX PUMP"/>
    <property type="match status" value="1"/>
</dbReference>
<dbReference type="AlphaFoldDB" id="A0A939DER0"/>
<comment type="caution">
    <text evidence="6">The sequence shown here is derived from an EMBL/GenBank/DDBJ whole genome shotgun (WGS) entry which is preliminary data.</text>
</comment>
<dbReference type="Pfam" id="PF25917">
    <property type="entry name" value="BSH_RND"/>
    <property type="match status" value="1"/>
</dbReference>
<comment type="subcellular location">
    <subcellularLocation>
        <location evidence="1">Cell envelope</location>
    </subcellularLocation>
</comment>
<dbReference type="Proteomes" id="UP000664303">
    <property type="component" value="Unassembled WGS sequence"/>
</dbReference>
<evidence type="ECO:0000313" key="7">
    <source>
        <dbReference type="Proteomes" id="UP000664303"/>
    </source>
</evidence>
<proteinExistence type="inferred from homology"/>
<keyword evidence="3" id="KW-0175">Coiled coil</keyword>
<reference evidence="6" key="1">
    <citation type="submission" date="2021-02" db="EMBL/GenBank/DDBJ databases">
        <title>PHA producing bacteria isolated from coastal sediment in Guangdong, Shenzhen.</title>
        <authorList>
            <person name="Zheng W."/>
            <person name="Yu S."/>
            <person name="Huang Y."/>
        </authorList>
    </citation>
    <scope>NUCLEOTIDE SEQUENCE</scope>
    <source>
        <strain evidence="6">TN14-10</strain>
    </source>
</reference>
<dbReference type="PANTHER" id="PTHR30386:SF19">
    <property type="entry name" value="MULTIDRUG EXPORT PROTEIN EMRA-RELATED"/>
    <property type="match status" value="1"/>
</dbReference>
<gene>
    <name evidence="6" type="ORF">JYP50_08060</name>
</gene>
<dbReference type="InterPro" id="IPR050739">
    <property type="entry name" value="MFP"/>
</dbReference>
<feature type="domain" description="Multidrug resistance protein MdtA-like barrel-sandwich hybrid" evidence="4">
    <location>
        <begin position="49"/>
        <end position="229"/>
    </location>
</feature>
<accession>A0A939DER0</accession>
<evidence type="ECO:0000313" key="6">
    <source>
        <dbReference type="EMBL" id="MBN7796541.1"/>
    </source>
</evidence>
<name>A0A939DER0_9GAMM</name>
<dbReference type="EMBL" id="JAFKCZ010000005">
    <property type="protein sequence ID" value="MBN7796541.1"/>
    <property type="molecule type" value="Genomic_DNA"/>
</dbReference>
<dbReference type="Gene3D" id="2.40.50.100">
    <property type="match status" value="1"/>
</dbReference>
<organism evidence="6 7">
    <name type="scientific">Parahaliea mediterranea</name>
    <dbReference type="NCBI Taxonomy" id="651086"/>
    <lineage>
        <taxon>Bacteria</taxon>
        <taxon>Pseudomonadati</taxon>
        <taxon>Pseudomonadota</taxon>
        <taxon>Gammaproteobacteria</taxon>
        <taxon>Cellvibrionales</taxon>
        <taxon>Halieaceae</taxon>
        <taxon>Parahaliea</taxon>
    </lineage>
</organism>
<sequence length="359" mass="38132">MSRSTRILRRLGLGGGALVAAGVAAWLLLGGAGSVHTENAYIKADKIALATDVGGIVTDVTVRANQRVERGQLLVRLDATPFRLAVAEAEAHLGQVKNQLLARRADYAEVAAALEQAQRDADFYQRQLQRNEKMGPAAVSEAQLDEARQALARAHSQIAINRQKLSSLAAELGGDSGTPLEQQADLQVAQAQLDRARYQLSRTEVFAPADGIIANEVPQVGEMVPSGLTLISMLSTEDTWVEANLKETQLAGVEPGQRATVVIDAYPDTQWRAVVESLSPASGSEFALIPAQNASGNWVKVVQRVPVRLRLTGADGKQLPLRAGMSAEVRIDTSQPGAPLPVAAAGDEKQIVLGSVHAN</sequence>
<evidence type="ECO:0000259" key="5">
    <source>
        <dbReference type="Pfam" id="PF25963"/>
    </source>
</evidence>
<comment type="similarity">
    <text evidence="2">Belongs to the membrane fusion protein (MFP) (TC 8.A.1) family.</text>
</comment>
<dbReference type="GO" id="GO:0030313">
    <property type="term" value="C:cell envelope"/>
    <property type="evidence" value="ECO:0007669"/>
    <property type="project" value="UniProtKB-SubCell"/>
</dbReference>
<dbReference type="Pfam" id="PF25963">
    <property type="entry name" value="Beta-barrel_AAEA"/>
    <property type="match status" value="1"/>
</dbReference>
<evidence type="ECO:0000259" key="4">
    <source>
        <dbReference type="Pfam" id="PF25917"/>
    </source>
</evidence>
<dbReference type="InterPro" id="IPR058625">
    <property type="entry name" value="MdtA-like_BSH"/>
</dbReference>
<protein>
    <submittedName>
        <fullName evidence="6">HlyD family secretion protein</fullName>
    </submittedName>
</protein>
<dbReference type="InterPro" id="IPR058634">
    <property type="entry name" value="AaeA-lik-b-barrel"/>
</dbReference>
<evidence type="ECO:0000256" key="3">
    <source>
        <dbReference type="SAM" id="Coils"/>
    </source>
</evidence>
<feature type="coiled-coil region" evidence="3">
    <location>
        <begin position="107"/>
        <end position="157"/>
    </location>
</feature>
<dbReference type="GO" id="GO:0055085">
    <property type="term" value="P:transmembrane transport"/>
    <property type="evidence" value="ECO:0007669"/>
    <property type="project" value="InterPro"/>
</dbReference>
<keyword evidence="7" id="KW-1185">Reference proteome</keyword>
<feature type="domain" description="p-hydroxybenzoic acid efflux pump subunit AaeA-like beta-barrel" evidence="5">
    <location>
        <begin position="240"/>
        <end position="331"/>
    </location>
</feature>